<feature type="region of interest" description="Disordered" evidence="1">
    <location>
        <begin position="184"/>
        <end position="204"/>
    </location>
</feature>
<reference evidence="2 3" key="1">
    <citation type="journal article" name="Sci. Rep.">
        <title>Telomere-to-telomere assembled and centromere annotated genomes of the two main subspecies of the button mushroom Agaricus bisporus reveal especially polymorphic chromosome ends.</title>
        <authorList>
            <person name="Sonnenberg A.S.M."/>
            <person name="Sedaghat-Telgerd N."/>
            <person name="Lavrijssen B."/>
            <person name="Ohm R.A."/>
            <person name="Hendrickx P.M."/>
            <person name="Scholtmeijer K."/>
            <person name="Baars J.J.P."/>
            <person name="van Peer A."/>
        </authorList>
    </citation>
    <scope>NUCLEOTIDE SEQUENCE [LARGE SCALE GENOMIC DNA]</scope>
    <source>
        <strain evidence="2 3">H119_p4</strain>
    </source>
</reference>
<gene>
    <name evidence="2" type="ORF">Agabi119p4_8869</name>
</gene>
<feature type="region of interest" description="Disordered" evidence="1">
    <location>
        <begin position="1"/>
        <end position="22"/>
    </location>
</feature>
<feature type="region of interest" description="Disordered" evidence="1">
    <location>
        <begin position="528"/>
        <end position="618"/>
    </location>
</feature>
<proteinExistence type="predicted"/>
<evidence type="ECO:0000313" key="2">
    <source>
        <dbReference type="EMBL" id="KAF7762276.1"/>
    </source>
</evidence>
<dbReference type="EMBL" id="JABXXO010000012">
    <property type="protein sequence ID" value="KAF7762276.1"/>
    <property type="molecule type" value="Genomic_DNA"/>
</dbReference>
<sequence length="618" mass="66598">MDSIQELEESDPIHLPGCISRPGIQAPDNARLSLGLDEAIPLPQPTTTLRLVSSTSSHDTLSVPPNQVFLTPKLKPVETTFDLVITPGKPSAVSNFWAPDASMYPKLTIDDLPPDVPPTSTTLSVPTTDPFIFGSPLPQHSISNTQFKTAATTVLEEMNQRLRSEGVEGVGMDIMDKLKQGAHTQADLEREHKRPMQTVKEKRRKGEITKKFDEVHQAGFDKMEGIVRKGVAPLVIGKKRPAGTTSNERPGKKARMDDNRDDNAMNVDNKEHERIKRKLDMSRAKRKSSGVGAAARKTTVARKEKEKPKFGFLASAKKFVTNMWGKKPVTQPVKKLDLEKKTITKEQGQVKAKANSLGGRIGNNAHLPTMTMGTTTRPRAMTVNDAERKRVDVSSRLLAPTASSLAKMKTVSLGTITNRTTEKKKGGLVPKATSLNNAPTVGKIFRKPLTVTPGVTGIPIPVPVLKKKGGGDEGKMDVDVNGGEMKVSGVVRQRTLTRKPRISRSKVIAKLASQRAAASSIPTSITNARVVSGPSSRPQATGTPNSRGFRPTLGGGRRLRSSLGEAKRGRASIAGGGGGGMGLATPGKRERSVVVSAKKRLRQSEIARRRSKVGGCGE</sequence>
<name>A0A8H7C5E4_AGABI</name>
<dbReference type="Proteomes" id="UP000629468">
    <property type="component" value="Unassembled WGS sequence"/>
</dbReference>
<evidence type="ECO:0000256" key="1">
    <source>
        <dbReference type="SAM" id="MobiDB-lite"/>
    </source>
</evidence>
<comment type="caution">
    <text evidence="2">The sequence shown here is derived from an EMBL/GenBank/DDBJ whole genome shotgun (WGS) entry which is preliminary data.</text>
</comment>
<protein>
    <submittedName>
        <fullName evidence="2">Uncharacterized protein</fullName>
    </submittedName>
</protein>
<feature type="compositionally biased region" description="Acidic residues" evidence="1">
    <location>
        <begin position="1"/>
        <end position="10"/>
    </location>
</feature>
<feature type="region of interest" description="Disordered" evidence="1">
    <location>
        <begin position="238"/>
        <end position="302"/>
    </location>
</feature>
<evidence type="ECO:0000313" key="3">
    <source>
        <dbReference type="Proteomes" id="UP000629468"/>
    </source>
</evidence>
<feature type="compositionally biased region" description="Basic and acidic residues" evidence="1">
    <location>
        <begin position="249"/>
        <end position="283"/>
    </location>
</feature>
<dbReference type="AlphaFoldDB" id="A0A8H7C5E4"/>
<feature type="region of interest" description="Disordered" evidence="1">
    <location>
        <begin position="347"/>
        <end position="373"/>
    </location>
</feature>
<feature type="compositionally biased region" description="Polar residues" evidence="1">
    <location>
        <begin position="528"/>
        <end position="546"/>
    </location>
</feature>
<accession>A0A8H7C5E4</accession>
<organism evidence="2 3">
    <name type="scientific">Agaricus bisporus var. burnettii</name>
    <dbReference type="NCBI Taxonomy" id="192524"/>
    <lineage>
        <taxon>Eukaryota</taxon>
        <taxon>Fungi</taxon>
        <taxon>Dikarya</taxon>
        <taxon>Basidiomycota</taxon>
        <taxon>Agaricomycotina</taxon>
        <taxon>Agaricomycetes</taxon>
        <taxon>Agaricomycetidae</taxon>
        <taxon>Agaricales</taxon>
        <taxon>Agaricineae</taxon>
        <taxon>Agaricaceae</taxon>
        <taxon>Agaricus</taxon>
    </lineage>
</organism>